<organism evidence="2 3">
    <name type="scientific">Brassica cretica</name>
    <name type="common">Mustard</name>
    <dbReference type="NCBI Taxonomy" id="69181"/>
    <lineage>
        <taxon>Eukaryota</taxon>
        <taxon>Viridiplantae</taxon>
        <taxon>Streptophyta</taxon>
        <taxon>Embryophyta</taxon>
        <taxon>Tracheophyta</taxon>
        <taxon>Spermatophyta</taxon>
        <taxon>Magnoliopsida</taxon>
        <taxon>eudicotyledons</taxon>
        <taxon>Gunneridae</taxon>
        <taxon>Pentapetalae</taxon>
        <taxon>rosids</taxon>
        <taxon>malvids</taxon>
        <taxon>Brassicales</taxon>
        <taxon>Brassicaceae</taxon>
        <taxon>Brassiceae</taxon>
        <taxon>Brassica</taxon>
    </lineage>
</organism>
<protein>
    <submittedName>
        <fullName evidence="2">Uncharacterized protein</fullName>
    </submittedName>
</protein>
<evidence type="ECO:0000313" key="2">
    <source>
        <dbReference type="EMBL" id="KAF3587388.1"/>
    </source>
</evidence>
<dbReference type="AlphaFoldDB" id="A0A8S9S3Z1"/>
<comment type="caution">
    <text evidence="2">The sequence shown here is derived from an EMBL/GenBank/DDBJ whole genome shotgun (WGS) entry which is preliminary data.</text>
</comment>
<proteinExistence type="predicted"/>
<evidence type="ECO:0000256" key="1">
    <source>
        <dbReference type="SAM" id="MobiDB-lite"/>
    </source>
</evidence>
<dbReference type="EMBL" id="QGKX02000088">
    <property type="protein sequence ID" value="KAF3587388.1"/>
    <property type="molecule type" value="Genomic_DNA"/>
</dbReference>
<feature type="compositionally biased region" description="Polar residues" evidence="1">
    <location>
        <begin position="10"/>
        <end position="19"/>
    </location>
</feature>
<accession>A0A8S9S3Z1</accession>
<feature type="region of interest" description="Disordered" evidence="1">
    <location>
        <begin position="168"/>
        <end position="190"/>
    </location>
</feature>
<dbReference type="Proteomes" id="UP000712600">
    <property type="component" value="Unassembled WGS sequence"/>
</dbReference>
<evidence type="ECO:0000313" key="3">
    <source>
        <dbReference type="Proteomes" id="UP000712600"/>
    </source>
</evidence>
<name>A0A8S9S3Z1_BRACR</name>
<feature type="region of interest" description="Disordered" evidence="1">
    <location>
        <begin position="1"/>
        <end position="26"/>
    </location>
</feature>
<reference evidence="2" key="1">
    <citation type="submission" date="2019-12" db="EMBL/GenBank/DDBJ databases">
        <title>Genome sequencing and annotation of Brassica cretica.</title>
        <authorList>
            <person name="Studholme D.J."/>
            <person name="Sarris P."/>
        </authorList>
    </citation>
    <scope>NUCLEOTIDE SEQUENCE</scope>
    <source>
        <strain evidence="2">PFS-109/04</strain>
        <tissue evidence="2">Leaf</tissue>
    </source>
</reference>
<sequence>MKREPIVDSASLQSSTLETEASGHGEFSNPSLRFEGWALLGGCSPPNINRSLLNPKHQGEIVEILKNLRGIVNYDDNKSRGEGLVGYGKKFSGLDKRRLRSFDMGDCVIGALFNIFGSIAINVDAFHAFKREVSFTEYRRGKTPWKPLIQFQTWELIATVDGMQLPRKKRGDSPVIQVPNGVNGGHLDQPSHETMQQRIFRWFSRRRRFPSGEWSESAHYGKKLLNSSNDT</sequence>
<gene>
    <name evidence="2" type="ORF">F2Q69_00029056</name>
</gene>